<evidence type="ECO:0000256" key="3">
    <source>
        <dbReference type="SAM" id="SignalP"/>
    </source>
</evidence>
<dbReference type="EnsemblMetazoa" id="ENSAATROPT015812">
    <property type="protein sequence ID" value="ENSAATROPP013922"/>
    <property type="gene ID" value="ENSAATROPG012930"/>
</dbReference>
<dbReference type="PANTHER" id="PTHR39957:SF2">
    <property type="entry name" value="GEO11553P1"/>
    <property type="match status" value="1"/>
</dbReference>
<dbReference type="GO" id="GO:0005576">
    <property type="term" value="C:extracellular region"/>
    <property type="evidence" value="ECO:0007669"/>
    <property type="project" value="UniProtKB-SubCell"/>
</dbReference>
<feature type="chain" id="PRO_5042516748" description="Single domain-containing protein" evidence="3">
    <location>
        <begin position="23"/>
        <end position="106"/>
    </location>
</feature>
<dbReference type="AlphaFoldDB" id="A0AAG5DRJ0"/>
<dbReference type="SMART" id="SM01318">
    <property type="entry name" value="SVWC"/>
    <property type="match status" value="1"/>
</dbReference>
<accession>A0AAG5DRJ0</accession>
<protein>
    <recommendedName>
        <fullName evidence="4">Single domain-containing protein</fullName>
    </recommendedName>
</protein>
<dbReference type="InterPro" id="IPR053308">
    <property type="entry name" value="Vago-like"/>
</dbReference>
<dbReference type="Pfam" id="PF15430">
    <property type="entry name" value="SVWC"/>
    <property type="match status" value="1"/>
</dbReference>
<name>A0AAG5DRJ0_ANOAO</name>
<dbReference type="InterPro" id="IPR029277">
    <property type="entry name" value="SVWC_dom"/>
</dbReference>
<evidence type="ECO:0000259" key="4">
    <source>
        <dbReference type="SMART" id="SM01318"/>
    </source>
</evidence>
<evidence type="ECO:0000256" key="1">
    <source>
        <dbReference type="ARBA" id="ARBA00004613"/>
    </source>
</evidence>
<dbReference type="Proteomes" id="UP000075880">
    <property type="component" value="Unassembled WGS sequence"/>
</dbReference>
<proteinExistence type="predicted"/>
<keyword evidence="2" id="KW-0964">Secreted</keyword>
<keyword evidence="3" id="KW-0732">Signal</keyword>
<evidence type="ECO:0000256" key="2">
    <source>
        <dbReference type="ARBA" id="ARBA00022525"/>
    </source>
</evidence>
<keyword evidence="6" id="KW-1185">Reference proteome</keyword>
<evidence type="ECO:0000313" key="6">
    <source>
        <dbReference type="Proteomes" id="UP000075880"/>
    </source>
</evidence>
<feature type="signal peptide" evidence="3">
    <location>
        <begin position="1"/>
        <end position="22"/>
    </location>
</feature>
<reference evidence="5" key="1">
    <citation type="submission" date="2024-04" db="UniProtKB">
        <authorList>
            <consortium name="EnsemblMetazoa"/>
        </authorList>
    </citation>
    <scope>IDENTIFICATION</scope>
    <source>
        <strain evidence="5">EBRO</strain>
    </source>
</reference>
<organism evidence="5 6">
    <name type="scientific">Anopheles atroparvus</name>
    <name type="common">European mosquito</name>
    <dbReference type="NCBI Taxonomy" id="41427"/>
    <lineage>
        <taxon>Eukaryota</taxon>
        <taxon>Metazoa</taxon>
        <taxon>Ecdysozoa</taxon>
        <taxon>Arthropoda</taxon>
        <taxon>Hexapoda</taxon>
        <taxon>Insecta</taxon>
        <taxon>Pterygota</taxon>
        <taxon>Neoptera</taxon>
        <taxon>Endopterygota</taxon>
        <taxon>Diptera</taxon>
        <taxon>Nematocera</taxon>
        <taxon>Culicoidea</taxon>
        <taxon>Culicidae</taxon>
        <taxon>Anophelinae</taxon>
        <taxon>Anopheles</taxon>
    </lineage>
</organism>
<evidence type="ECO:0000313" key="5">
    <source>
        <dbReference type="EnsemblMetazoa" id="ENSAATROPP013922"/>
    </source>
</evidence>
<dbReference type="PANTHER" id="PTHR39957">
    <property type="entry name" value="AT09846P1-RELATED"/>
    <property type="match status" value="1"/>
</dbReference>
<feature type="domain" description="Single" evidence="4">
    <location>
        <begin position="39"/>
        <end position="105"/>
    </location>
</feature>
<comment type="subcellular location">
    <subcellularLocation>
        <location evidence="1">Secreted</location>
    </subcellularLocation>
</comment>
<sequence>MNPSSCLPSFALIVFAITIVQAYVYIIPDAKHPDLEGHCYYDKLKLSVPINETRQLQGQCEQVSCFGEYVMEIIGCGSIAGGVGYNVTETDYSKSYPECCPHLVKG</sequence>